<dbReference type="Proteomes" id="UP001432027">
    <property type="component" value="Unassembled WGS sequence"/>
</dbReference>
<evidence type="ECO:0000313" key="2">
    <source>
        <dbReference type="Proteomes" id="UP001432027"/>
    </source>
</evidence>
<feature type="non-terminal residue" evidence="1">
    <location>
        <position position="77"/>
    </location>
</feature>
<dbReference type="AlphaFoldDB" id="A0AAV5TY59"/>
<evidence type="ECO:0000313" key="1">
    <source>
        <dbReference type="EMBL" id="GMS99297.1"/>
    </source>
</evidence>
<sequence length="77" mass="9271">TLRPPRVVLVPRSPNSIHNHQLMARIKHPFWMNQMRCQPRSGAKYKVHNISQSVFIVINQCLKRTITWIIHPFWIFR</sequence>
<name>A0AAV5TY59_9BILA</name>
<proteinExistence type="predicted"/>
<feature type="non-terminal residue" evidence="1">
    <location>
        <position position="1"/>
    </location>
</feature>
<dbReference type="EMBL" id="BTSX01000005">
    <property type="protein sequence ID" value="GMS99297.1"/>
    <property type="molecule type" value="Genomic_DNA"/>
</dbReference>
<gene>
    <name evidence="1" type="ORF">PENTCL1PPCAC_21472</name>
</gene>
<protein>
    <submittedName>
        <fullName evidence="1">Uncharacterized protein</fullName>
    </submittedName>
</protein>
<comment type="caution">
    <text evidence="1">The sequence shown here is derived from an EMBL/GenBank/DDBJ whole genome shotgun (WGS) entry which is preliminary data.</text>
</comment>
<keyword evidence="2" id="KW-1185">Reference proteome</keyword>
<accession>A0AAV5TY59</accession>
<organism evidence="1 2">
    <name type="scientific">Pristionchus entomophagus</name>
    <dbReference type="NCBI Taxonomy" id="358040"/>
    <lineage>
        <taxon>Eukaryota</taxon>
        <taxon>Metazoa</taxon>
        <taxon>Ecdysozoa</taxon>
        <taxon>Nematoda</taxon>
        <taxon>Chromadorea</taxon>
        <taxon>Rhabditida</taxon>
        <taxon>Rhabditina</taxon>
        <taxon>Diplogasteromorpha</taxon>
        <taxon>Diplogasteroidea</taxon>
        <taxon>Neodiplogasteridae</taxon>
        <taxon>Pristionchus</taxon>
    </lineage>
</organism>
<reference evidence="1" key="1">
    <citation type="submission" date="2023-10" db="EMBL/GenBank/DDBJ databases">
        <title>Genome assembly of Pristionchus species.</title>
        <authorList>
            <person name="Yoshida K."/>
            <person name="Sommer R.J."/>
        </authorList>
    </citation>
    <scope>NUCLEOTIDE SEQUENCE</scope>
    <source>
        <strain evidence="1">RS0144</strain>
    </source>
</reference>